<dbReference type="GO" id="GO:0042602">
    <property type="term" value="F:riboflavin reductase (NADPH) activity"/>
    <property type="evidence" value="ECO:0007669"/>
    <property type="project" value="TreeGrafter"/>
</dbReference>
<keyword evidence="4" id="KW-1185">Reference proteome</keyword>
<dbReference type="PANTHER" id="PTHR30466:SF1">
    <property type="entry name" value="FMN REDUCTASE (NADH) RUTF"/>
    <property type="match status" value="1"/>
</dbReference>
<dbReference type="InterPro" id="IPR002563">
    <property type="entry name" value="Flavin_Rdtase-like_dom"/>
</dbReference>
<dbReference type="Proteomes" id="UP001144805">
    <property type="component" value="Unassembled WGS sequence"/>
</dbReference>
<organism evidence="3 4">
    <name type="scientific">Kaistia nematophila</name>
    <dbReference type="NCBI Taxonomy" id="2994654"/>
    <lineage>
        <taxon>Bacteria</taxon>
        <taxon>Pseudomonadati</taxon>
        <taxon>Pseudomonadota</taxon>
        <taxon>Alphaproteobacteria</taxon>
        <taxon>Hyphomicrobiales</taxon>
        <taxon>Kaistiaceae</taxon>
        <taxon>Kaistia</taxon>
    </lineage>
</organism>
<proteinExistence type="predicted"/>
<name>A0A9X3E0F7_9HYPH</name>
<dbReference type="PANTHER" id="PTHR30466">
    <property type="entry name" value="FLAVIN REDUCTASE"/>
    <property type="match status" value="1"/>
</dbReference>
<evidence type="ECO:0000313" key="3">
    <source>
        <dbReference type="EMBL" id="MCX5569024.1"/>
    </source>
</evidence>
<accession>A0A9X3E0F7</accession>
<sequence>MTALTQTFDTTQFRQACSTFLTGVAVVTTALGEVKTAMTINSFSSVSLDPPLVLWSLRDRAWSRPVFEEAGHFAINILAADQIETARQFARPGPYAPDGHAITDSQRGLPLLTDALAHLECETRQILDGGDHRILIGEVVALSCRDGAPLAFYQGRMTAGLPALETSGLS</sequence>
<feature type="domain" description="Flavin reductase like" evidence="2">
    <location>
        <begin position="17"/>
        <end position="159"/>
    </location>
</feature>
<keyword evidence="1" id="KW-0560">Oxidoreductase</keyword>
<evidence type="ECO:0000313" key="4">
    <source>
        <dbReference type="Proteomes" id="UP001144805"/>
    </source>
</evidence>
<dbReference type="GO" id="GO:0010181">
    <property type="term" value="F:FMN binding"/>
    <property type="evidence" value="ECO:0007669"/>
    <property type="project" value="InterPro"/>
</dbReference>
<gene>
    <name evidence="3" type="ORF">OSH07_07440</name>
</gene>
<dbReference type="Gene3D" id="2.30.110.10">
    <property type="entry name" value="Electron Transport, Fmn-binding Protein, Chain A"/>
    <property type="match status" value="1"/>
</dbReference>
<evidence type="ECO:0000259" key="2">
    <source>
        <dbReference type="SMART" id="SM00903"/>
    </source>
</evidence>
<comment type="caution">
    <text evidence="3">The sequence shown here is derived from an EMBL/GenBank/DDBJ whole genome shotgun (WGS) entry which is preliminary data.</text>
</comment>
<protein>
    <submittedName>
        <fullName evidence="3">Flavin reductase family protein</fullName>
    </submittedName>
</protein>
<dbReference type="InterPro" id="IPR012349">
    <property type="entry name" value="Split_barrel_FMN-bd"/>
</dbReference>
<dbReference type="SMART" id="SM00903">
    <property type="entry name" value="Flavin_Reduct"/>
    <property type="match status" value="1"/>
</dbReference>
<dbReference type="EMBL" id="JAPKNK010000002">
    <property type="protein sequence ID" value="MCX5569024.1"/>
    <property type="molecule type" value="Genomic_DNA"/>
</dbReference>
<dbReference type="SUPFAM" id="SSF50475">
    <property type="entry name" value="FMN-binding split barrel"/>
    <property type="match status" value="1"/>
</dbReference>
<dbReference type="AlphaFoldDB" id="A0A9X3E0F7"/>
<dbReference type="RefSeq" id="WP_266337978.1">
    <property type="nucleotide sequence ID" value="NZ_JAPKNK010000002.1"/>
</dbReference>
<dbReference type="InterPro" id="IPR050268">
    <property type="entry name" value="NADH-dep_flavin_reductase"/>
</dbReference>
<dbReference type="Pfam" id="PF01613">
    <property type="entry name" value="Flavin_Reduct"/>
    <property type="match status" value="1"/>
</dbReference>
<evidence type="ECO:0000256" key="1">
    <source>
        <dbReference type="ARBA" id="ARBA00023002"/>
    </source>
</evidence>
<reference evidence="3" key="1">
    <citation type="submission" date="2022-11" db="EMBL/GenBank/DDBJ databases">
        <title>Biodiversity and phylogenetic relationships of bacteria.</title>
        <authorList>
            <person name="Machado R.A.R."/>
            <person name="Bhat A."/>
            <person name="Loulou A."/>
            <person name="Kallel S."/>
        </authorList>
    </citation>
    <scope>NUCLEOTIDE SEQUENCE</scope>
    <source>
        <strain evidence="3">K-TC2</strain>
    </source>
</reference>